<dbReference type="PANTHER" id="PTHR43744:SF12">
    <property type="entry name" value="ABC TRANSPORTER PERMEASE PROTEIN MG189-RELATED"/>
    <property type="match status" value="1"/>
</dbReference>
<reference evidence="9 10" key="1">
    <citation type="submission" date="2013-10" db="EMBL/GenBank/DDBJ databases">
        <authorList>
            <person name="Wang G."/>
            <person name="Zhuang W."/>
        </authorList>
    </citation>
    <scope>NUCLEOTIDE SEQUENCE [LARGE SCALE GENOMIC DNA]</scope>
    <source>
        <strain evidence="9 10">DSM 20118</strain>
    </source>
</reference>
<organism evidence="9 10">
    <name type="scientific">Cellulomonas cellasea DSM 20118</name>
    <dbReference type="NCBI Taxonomy" id="1408250"/>
    <lineage>
        <taxon>Bacteria</taxon>
        <taxon>Bacillati</taxon>
        <taxon>Actinomycetota</taxon>
        <taxon>Actinomycetes</taxon>
        <taxon>Micrococcales</taxon>
        <taxon>Cellulomonadaceae</taxon>
        <taxon>Cellulomonas</taxon>
    </lineage>
</organism>
<dbReference type="PROSITE" id="PS50928">
    <property type="entry name" value="ABC_TM1"/>
    <property type="match status" value="1"/>
</dbReference>
<protein>
    <submittedName>
        <fullName evidence="9">Sugar ABC transporter permease</fullName>
    </submittedName>
</protein>
<dbReference type="Pfam" id="PF00528">
    <property type="entry name" value="BPD_transp_1"/>
    <property type="match status" value="1"/>
</dbReference>
<evidence type="ECO:0000256" key="4">
    <source>
        <dbReference type="ARBA" id="ARBA00022692"/>
    </source>
</evidence>
<keyword evidence="10" id="KW-1185">Reference proteome</keyword>
<feature type="transmembrane region" description="Helical" evidence="7">
    <location>
        <begin position="153"/>
        <end position="173"/>
    </location>
</feature>
<accession>A0A0A0BAK0</accession>
<evidence type="ECO:0000256" key="5">
    <source>
        <dbReference type="ARBA" id="ARBA00022989"/>
    </source>
</evidence>
<keyword evidence="3" id="KW-1003">Cell membrane</keyword>
<keyword evidence="5 7" id="KW-1133">Transmembrane helix</keyword>
<dbReference type="GO" id="GO:0005886">
    <property type="term" value="C:plasma membrane"/>
    <property type="evidence" value="ECO:0007669"/>
    <property type="project" value="UniProtKB-SubCell"/>
</dbReference>
<dbReference type="STRING" id="1408250.Q760_09305"/>
<evidence type="ECO:0000313" key="10">
    <source>
        <dbReference type="Proteomes" id="UP000029833"/>
    </source>
</evidence>
<gene>
    <name evidence="9" type="ORF">Q760_09305</name>
</gene>
<evidence type="ECO:0000256" key="2">
    <source>
        <dbReference type="ARBA" id="ARBA00022448"/>
    </source>
</evidence>
<feature type="transmembrane region" description="Helical" evidence="7">
    <location>
        <begin position="89"/>
        <end position="112"/>
    </location>
</feature>
<keyword evidence="4 7" id="KW-0812">Transmembrane</keyword>
<sequence length="294" mass="31834">MPDTTVAAPVAAPLPTRRHGGRLGTVRWYTYVLLVGAVVVSAFPLYYMFVVASVGATAITSSPPRLHPGTNLPEIAAKVFERVPFVLSLLNSLIVSLTIAVVSVLLCALAGFAFAKLRFPGRDVLFLLVLLTMTVPAQLSVIPQYLIVSELGWVDTLQAIIVPGLANAFGIFWMRQHMASTVTDELIGAARIDGCSSWQIFRRIAFPVVRPAAFVLGLITFTAVWNDFMWPFIVLKSPELFTVQIALKQLQANRSIDIALAMGGSFLATLPLLIAFAFVGRRMVAGIMDGAFKG</sequence>
<dbReference type="InterPro" id="IPR000515">
    <property type="entry name" value="MetI-like"/>
</dbReference>
<feature type="domain" description="ABC transmembrane type-1" evidence="8">
    <location>
        <begin position="89"/>
        <end position="279"/>
    </location>
</feature>
<evidence type="ECO:0000313" key="9">
    <source>
        <dbReference type="EMBL" id="KGM03147.1"/>
    </source>
</evidence>
<comment type="similarity">
    <text evidence="7">Belongs to the binding-protein-dependent transport system permease family.</text>
</comment>
<evidence type="ECO:0000256" key="3">
    <source>
        <dbReference type="ARBA" id="ARBA00022475"/>
    </source>
</evidence>
<evidence type="ECO:0000256" key="7">
    <source>
        <dbReference type="RuleBase" id="RU363032"/>
    </source>
</evidence>
<evidence type="ECO:0000259" key="8">
    <source>
        <dbReference type="PROSITE" id="PS50928"/>
    </source>
</evidence>
<feature type="transmembrane region" description="Helical" evidence="7">
    <location>
        <begin position="124"/>
        <end position="147"/>
    </location>
</feature>
<name>A0A0A0BAK0_9CELL</name>
<dbReference type="Proteomes" id="UP000029833">
    <property type="component" value="Unassembled WGS sequence"/>
</dbReference>
<evidence type="ECO:0000256" key="1">
    <source>
        <dbReference type="ARBA" id="ARBA00004651"/>
    </source>
</evidence>
<evidence type="ECO:0000256" key="6">
    <source>
        <dbReference type="ARBA" id="ARBA00023136"/>
    </source>
</evidence>
<feature type="transmembrane region" description="Helical" evidence="7">
    <location>
        <begin position="212"/>
        <end position="233"/>
    </location>
</feature>
<dbReference type="SUPFAM" id="SSF161098">
    <property type="entry name" value="MetI-like"/>
    <property type="match status" value="1"/>
</dbReference>
<comment type="subcellular location">
    <subcellularLocation>
        <location evidence="1 7">Cell membrane</location>
        <topology evidence="1 7">Multi-pass membrane protein</topology>
    </subcellularLocation>
</comment>
<dbReference type="GO" id="GO:0055085">
    <property type="term" value="P:transmembrane transport"/>
    <property type="evidence" value="ECO:0007669"/>
    <property type="project" value="InterPro"/>
</dbReference>
<proteinExistence type="inferred from homology"/>
<feature type="transmembrane region" description="Helical" evidence="7">
    <location>
        <begin position="258"/>
        <end position="279"/>
    </location>
</feature>
<dbReference type="AlphaFoldDB" id="A0A0A0BAK0"/>
<dbReference type="Gene3D" id="1.10.3720.10">
    <property type="entry name" value="MetI-like"/>
    <property type="match status" value="1"/>
</dbReference>
<keyword evidence="2 7" id="KW-0813">Transport</keyword>
<dbReference type="InterPro" id="IPR035906">
    <property type="entry name" value="MetI-like_sf"/>
</dbReference>
<keyword evidence="6 7" id="KW-0472">Membrane</keyword>
<dbReference type="PANTHER" id="PTHR43744">
    <property type="entry name" value="ABC TRANSPORTER PERMEASE PROTEIN MG189-RELATED-RELATED"/>
    <property type="match status" value="1"/>
</dbReference>
<comment type="caution">
    <text evidence="9">The sequence shown here is derived from an EMBL/GenBank/DDBJ whole genome shotgun (WGS) entry which is preliminary data.</text>
</comment>
<dbReference type="RefSeq" id="WP_034626578.1">
    <property type="nucleotide sequence ID" value="NZ_AXNT01000023.1"/>
</dbReference>
<dbReference type="EMBL" id="AXNT01000023">
    <property type="protein sequence ID" value="KGM03147.1"/>
    <property type="molecule type" value="Genomic_DNA"/>
</dbReference>
<dbReference type="CDD" id="cd06261">
    <property type="entry name" value="TM_PBP2"/>
    <property type="match status" value="1"/>
</dbReference>
<feature type="transmembrane region" description="Helical" evidence="7">
    <location>
        <begin position="28"/>
        <end position="49"/>
    </location>
</feature>
<dbReference type="OrthoDB" id="2063054at2"/>